<accession>A0A4Z1FUM9</accession>
<evidence type="ECO:0000259" key="2">
    <source>
        <dbReference type="PROSITE" id="PS50097"/>
    </source>
</evidence>
<dbReference type="AlphaFoldDB" id="A0A4Z1FUM9"/>
<dbReference type="PANTHER" id="PTHR47843:SF2">
    <property type="entry name" value="BTB DOMAIN-CONTAINING PROTEIN"/>
    <property type="match status" value="1"/>
</dbReference>
<proteinExistence type="predicted"/>
<name>A0A4Z1FUM9_9HELO</name>
<evidence type="ECO:0000313" key="3">
    <source>
        <dbReference type="EMBL" id="TGO27000.1"/>
    </source>
</evidence>
<dbReference type="InterPro" id="IPR011333">
    <property type="entry name" value="SKP1/BTB/POZ_sf"/>
</dbReference>
<feature type="compositionally biased region" description="Low complexity" evidence="1">
    <location>
        <begin position="14"/>
        <end position="35"/>
    </location>
</feature>
<dbReference type="PROSITE" id="PS50097">
    <property type="entry name" value="BTB"/>
    <property type="match status" value="1"/>
</dbReference>
<dbReference type="InterPro" id="IPR000210">
    <property type="entry name" value="BTB/POZ_dom"/>
</dbReference>
<dbReference type="Pfam" id="PF00651">
    <property type="entry name" value="BTB"/>
    <property type="match status" value="1"/>
</dbReference>
<sequence length="307" mass="35071">MLFHSTTSIEADQKSAYAHSSSSSEKSNDVKSSPSTTEDGVVLAKAKIDRDIAEQKKAESVSLRRSRGDHPEFLEIMGLETVDIHVGPQKKLFRVHRGILCDKVPYFQKMFSSGFVEGLEGKAFFPEDDPKCFDFFMGWICFGTLRVLHASTALEKVQYDLNLLSLYSFADKLCLPELMDLVLDTCKDTYEKSNRFPRVSLVSGVYQLTPKDSPLRKFMCHCMYYIFVEYNSEDIRNFWTTEDMAIAMKLHQDLTIDFLNLMRSDSPGFAPTDQERSQTVIFTAMERTSLALKDQTKSFTITRVLWG</sequence>
<feature type="region of interest" description="Disordered" evidence="1">
    <location>
        <begin position="1"/>
        <end position="41"/>
    </location>
</feature>
<feature type="domain" description="BTB" evidence="2">
    <location>
        <begin position="80"/>
        <end position="149"/>
    </location>
</feature>
<protein>
    <recommendedName>
        <fullName evidence="2">BTB domain-containing protein</fullName>
    </recommendedName>
</protein>
<evidence type="ECO:0000313" key="4">
    <source>
        <dbReference type="Proteomes" id="UP000297910"/>
    </source>
</evidence>
<reference evidence="3 4" key="1">
    <citation type="submission" date="2017-12" db="EMBL/GenBank/DDBJ databases">
        <title>Comparative genomics of Botrytis spp.</title>
        <authorList>
            <person name="Valero-Jimenez C.A."/>
            <person name="Tapia P."/>
            <person name="Veloso J."/>
            <person name="Silva-Moreno E."/>
            <person name="Staats M."/>
            <person name="Valdes J.H."/>
            <person name="Van Kan J.A.L."/>
        </authorList>
    </citation>
    <scope>NUCLEOTIDE SEQUENCE [LARGE SCALE GENOMIC DNA]</scope>
    <source>
        <strain evidence="3 4">Bp0003</strain>
    </source>
</reference>
<dbReference type="PANTHER" id="PTHR47843">
    <property type="entry name" value="BTB DOMAIN-CONTAINING PROTEIN-RELATED"/>
    <property type="match status" value="1"/>
</dbReference>
<organism evidence="3 4">
    <name type="scientific">Botrytis paeoniae</name>
    <dbReference type="NCBI Taxonomy" id="278948"/>
    <lineage>
        <taxon>Eukaryota</taxon>
        <taxon>Fungi</taxon>
        <taxon>Dikarya</taxon>
        <taxon>Ascomycota</taxon>
        <taxon>Pezizomycotina</taxon>
        <taxon>Leotiomycetes</taxon>
        <taxon>Helotiales</taxon>
        <taxon>Sclerotiniaceae</taxon>
        <taxon>Botrytis</taxon>
    </lineage>
</organism>
<dbReference type="SUPFAM" id="SSF54695">
    <property type="entry name" value="POZ domain"/>
    <property type="match status" value="1"/>
</dbReference>
<dbReference type="Proteomes" id="UP000297910">
    <property type="component" value="Unassembled WGS sequence"/>
</dbReference>
<keyword evidence="4" id="KW-1185">Reference proteome</keyword>
<gene>
    <name evidence="3" type="ORF">BPAE_0049g00270</name>
</gene>
<dbReference type="CDD" id="cd18186">
    <property type="entry name" value="BTB_POZ_ZBTB_KLHL-like"/>
    <property type="match status" value="1"/>
</dbReference>
<feature type="compositionally biased region" description="Polar residues" evidence="1">
    <location>
        <begin position="1"/>
        <end position="10"/>
    </location>
</feature>
<comment type="caution">
    <text evidence="3">The sequence shown here is derived from an EMBL/GenBank/DDBJ whole genome shotgun (WGS) entry which is preliminary data.</text>
</comment>
<evidence type="ECO:0000256" key="1">
    <source>
        <dbReference type="SAM" id="MobiDB-lite"/>
    </source>
</evidence>
<dbReference type="EMBL" id="PQXI01000049">
    <property type="protein sequence ID" value="TGO27000.1"/>
    <property type="molecule type" value="Genomic_DNA"/>
</dbReference>
<dbReference type="Gene3D" id="3.30.710.10">
    <property type="entry name" value="Potassium Channel Kv1.1, Chain A"/>
    <property type="match status" value="1"/>
</dbReference>